<dbReference type="RefSeq" id="XP_025556066.1">
    <property type="nucleotide sequence ID" value="XM_025693277.1"/>
</dbReference>
<dbReference type="FunFam" id="1.20.120.1130:FF:000001">
    <property type="entry name" value="Vacuolar protein sorting-associated protein 28 homolog"/>
    <property type="match status" value="1"/>
</dbReference>
<dbReference type="CDD" id="cd02440">
    <property type="entry name" value="AdoMet_MTases"/>
    <property type="match status" value="1"/>
</dbReference>
<comment type="similarity">
    <text evidence="5">Belongs to the VPS28 family.</text>
</comment>
<dbReference type="InterPro" id="IPR017898">
    <property type="entry name" value="VPS28_N"/>
</dbReference>
<keyword evidence="2 5" id="KW-0813">Transport</keyword>
<accession>A0A395I9K9</accession>
<reference evidence="8 9" key="1">
    <citation type="submission" date="2018-02" db="EMBL/GenBank/DDBJ databases">
        <title>The genomes of Aspergillus section Nigri reveals drivers in fungal speciation.</title>
        <authorList>
            <consortium name="DOE Joint Genome Institute"/>
            <person name="Vesth T.C."/>
            <person name="Nybo J."/>
            <person name="Theobald S."/>
            <person name="Brandl J."/>
            <person name="Frisvad J.C."/>
            <person name="Nielsen K.F."/>
            <person name="Lyhne E.K."/>
            <person name="Kogle M.E."/>
            <person name="Kuo A."/>
            <person name="Riley R."/>
            <person name="Clum A."/>
            <person name="Nolan M."/>
            <person name="Lipzen A."/>
            <person name="Salamov A."/>
            <person name="Henrissat B."/>
            <person name="Wiebenga A."/>
            <person name="De vries R.P."/>
            <person name="Grigoriev I.V."/>
            <person name="Mortensen U.H."/>
            <person name="Andersen M.R."/>
            <person name="Baker S.E."/>
        </authorList>
    </citation>
    <scope>NUCLEOTIDE SEQUENCE [LARGE SCALE GENOMIC DNA]</scope>
    <source>
        <strain evidence="8 9">CBS 101889</strain>
    </source>
</reference>
<dbReference type="InterPro" id="IPR029063">
    <property type="entry name" value="SAM-dependent_MTases_sf"/>
</dbReference>
<dbReference type="Pfam" id="PF03997">
    <property type="entry name" value="VPS28"/>
    <property type="match status" value="1"/>
</dbReference>
<dbReference type="InterPro" id="IPR007143">
    <property type="entry name" value="Vps28"/>
</dbReference>
<protein>
    <submittedName>
        <fullName evidence="8">VPS28-domain-containing protein</fullName>
    </submittedName>
</protein>
<dbReference type="SUPFAM" id="SSF53335">
    <property type="entry name" value="S-adenosyl-L-methionine-dependent methyltransferases"/>
    <property type="match status" value="1"/>
</dbReference>
<dbReference type="PANTHER" id="PTHR12937:SF0">
    <property type="entry name" value="VACUOLAR PROTEIN SORTING-ASSOCIATED PROTEIN 28 HOMOLOG"/>
    <property type="match status" value="1"/>
</dbReference>
<dbReference type="VEuPathDB" id="FungiDB:BO97DRAFT_382031"/>
<dbReference type="OrthoDB" id="433955at2759"/>
<dbReference type="STRING" id="1450537.A0A395I9K9"/>
<name>A0A395I9K9_ASPHC</name>
<dbReference type="GO" id="GO:0044877">
    <property type="term" value="F:protein-containing complex binding"/>
    <property type="evidence" value="ECO:0007669"/>
    <property type="project" value="TreeGrafter"/>
</dbReference>
<dbReference type="InterPro" id="IPR038358">
    <property type="entry name" value="VPS28_N_sf"/>
</dbReference>
<gene>
    <name evidence="8" type="ORF">BO97DRAFT_382031</name>
</gene>
<dbReference type="GO" id="GO:0043328">
    <property type="term" value="P:protein transport to vacuole involved in ubiquitin-dependent protein catabolic process via the multivesicular body sorting pathway"/>
    <property type="evidence" value="ECO:0007669"/>
    <property type="project" value="TreeGrafter"/>
</dbReference>
<dbReference type="FunFam" id="1.20.1440.200:FF:000003">
    <property type="entry name" value="Vacuolar protein sorting-associated protein 28"/>
    <property type="match status" value="1"/>
</dbReference>
<keyword evidence="4 5" id="KW-0653">Protein transport</keyword>
<dbReference type="InterPro" id="IPR019410">
    <property type="entry name" value="Methyltransf_16"/>
</dbReference>
<dbReference type="AlphaFoldDB" id="A0A395I9K9"/>
<dbReference type="SUPFAM" id="SSF140111">
    <property type="entry name" value="Endosomal sorting complex assembly domain"/>
    <property type="match status" value="1"/>
</dbReference>
<dbReference type="GO" id="GO:0031902">
    <property type="term" value="C:late endosome membrane"/>
    <property type="evidence" value="ECO:0007669"/>
    <property type="project" value="UniProtKB-SubCell"/>
</dbReference>
<dbReference type="InterPro" id="IPR037202">
    <property type="entry name" value="ESCRT_assembly_dom"/>
</dbReference>
<comment type="subcellular location">
    <subcellularLocation>
        <location evidence="1">Late endosome membrane</location>
        <topology evidence="1">Peripheral membrane protein</topology>
    </subcellularLocation>
</comment>
<dbReference type="Gene3D" id="1.20.120.1130">
    <property type="match status" value="1"/>
</dbReference>
<dbReference type="InterPro" id="IPR017899">
    <property type="entry name" value="VPS28_C"/>
</dbReference>
<dbReference type="Gene3D" id="1.20.1440.200">
    <property type="match status" value="1"/>
</dbReference>
<evidence type="ECO:0000256" key="1">
    <source>
        <dbReference type="ARBA" id="ARBA00004633"/>
    </source>
</evidence>
<dbReference type="EMBL" id="KZ824268">
    <property type="protein sequence ID" value="RAL16912.1"/>
    <property type="molecule type" value="Genomic_DNA"/>
</dbReference>
<dbReference type="PROSITE" id="PS51313">
    <property type="entry name" value="VPS28_N"/>
    <property type="match status" value="1"/>
</dbReference>
<evidence type="ECO:0000259" key="6">
    <source>
        <dbReference type="PROSITE" id="PS51310"/>
    </source>
</evidence>
<evidence type="ECO:0000256" key="2">
    <source>
        <dbReference type="ARBA" id="ARBA00022448"/>
    </source>
</evidence>
<evidence type="ECO:0000256" key="5">
    <source>
        <dbReference type="PROSITE-ProRule" id="PRU00642"/>
    </source>
</evidence>
<evidence type="ECO:0000259" key="7">
    <source>
        <dbReference type="PROSITE" id="PS51313"/>
    </source>
</evidence>
<dbReference type="Gene3D" id="3.40.50.150">
    <property type="entry name" value="Vaccinia Virus protein VP39"/>
    <property type="match status" value="1"/>
</dbReference>
<sequence>MYAQRPLAYAPTPYSYTPNPALAASINLDEEVKLASSSAERDLHESLAEIYSIIVTLDGLEKAYIRDVVTEAEYTETCTRLLKQYKSSLGDDTVAREFVDLETFKRTWGLECPRATERLRIGLPATVEQATHSTAAANMAPAATGPPGGASGSLILTATENFITFLDALKLNMVSKDALHPLLSEVIQSVNKVTDADFENRGKIIQWLITLNQMRATEELSEEQARELSFDIEQAYMGFNRVIPSHLDTMISADPDEPIHVLDLPQIYAKPSGTELIQALTLLSVKPRSFGPKALEAVKSQTVHPAGITRYLTSIISSPLSWLDTDELREAVWDAAAARLSERSGRTAMPAMSRVFMIPTSDGEEYTLTLHEPSLTADNLGMKTWVSSYLLSIRLHSLLESPPQLVPVATTTPKLHLNRTLRALELGAGTGLVGLSFAALRGQSASIHLTDLPAIVPNLAHNAALNVELLTRTGATVTTGVLDWSVAPAPLPTPEQQYDLILAADPLYSPNHPKWLVDTITHWLSRGLDARVVVEMPLRDAYIPQVQDFRQRMGQLGLAVVDEGEEVGYDDWESADGGALEVRCCFPIFSQTGVKSPLQPQTQSPLLENTYCFIYHQNDLQQQTHLKPSTMVIGLLILSAIPTVTGVSLASNEQRKANERKNDERRMSKFYIDVAPPPYNPEDPEVHTKRVVLRDFKVYLDDPDPAKRDPPAHTAQAFYIEYPEFDHMKHLKRGFGVATSISDNPPMLGWIYADKDTHELKYGNRTQSCEHVVGPWDWVDDETTLTLEGSRGFVAVKEEDGSWGVYYDRDGDELEGVLEEQGKLDNEYLLLRLKRNLIEQPDQQNKNNNT</sequence>
<dbReference type="GO" id="GO:0008757">
    <property type="term" value="F:S-adenosylmethionine-dependent methyltransferase activity"/>
    <property type="evidence" value="ECO:0007669"/>
    <property type="project" value="UniProtKB-ARBA"/>
</dbReference>
<keyword evidence="3" id="KW-0967">Endosome</keyword>
<dbReference type="Proteomes" id="UP000248961">
    <property type="component" value="Unassembled WGS sequence"/>
</dbReference>
<organism evidence="8 9">
    <name type="scientific">Aspergillus homomorphus (strain CBS 101889)</name>
    <dbReference type="NCBI Taxonomy" id="1450537"/>
    <lineage>
        <taxon>Eukaryota</taxon>
        <taxon>Fungi</taxon>
        <taxon>Dikarya</taxon>
        <taxon>Ascomycota</taxon>
        <taxon>Pezizomycotina</taxon>
        <taxon>Eurotiomycetes</taxon>
        <taxon>Eurotiomycetidae</taxon>
        <taxon>Eurotiales</taxon>
        <taxon>Aspergillaceae</taxon>
        <taxon>Aspergillus</taxon>
        <taxon>Aspergillus subgen. Circumdati</taxon>
    </lineage>
</organism>
<feature type="domain" description="VPS28 N-terminal" evidence="7">
    <location>
        <begin position="21"/>
        <end position="129"/>
    </location>
</feature>
<proteinExistence type="inferred from homology"/>
<dbReference type="PANTHER" id="PTHR12937">
    <property type="entry name" value="VACUOLAR PROTEIN SORTING 28, ISOFORM 2 VPS28"/>
    <property type="match status" value="1"/>
</dbReference>
<dbReference type="Pfam" id="PF10294">
    <property type="entry name" value="Methyltransf_16"/>
    <property type="match status" value="1"/>
</dbReference>
<feature type="domain" description="VPS28 C-terminal" evidence="6">
    <location>
        <begin position="150"/>
        <end position="244"/>
    </location>
</feature>
<evidence type="ECO:0000256" key="4">
    <source>
        <dbReference type="ARBA" id="ARBA00022927"/>
    </source>
</evidence>
<dbReference type="GeneID" id="37197566"/>
<evidence type="ECO:0000256" key="3">
    <source>
        <dbReference type="ARBA" id="ARBA00022753"/>
    </source>
</evidence>
<dbReference type="SUPFAM" id="SSF140427">
    <property type="entry name" value="VPS28 C-terminal domain-like"/>
    <property type="match status" value="1"/>
</dbReference>
<keyword evidence="9" id="KW-1185">Reference proteome</keyword>
<evidence type="ECO:0000313" key="8">
    <source>
        <dbReference type="EMBL" id="RAL16912.1"/>
    </source>
</evidence>
<evidence type="ECO:0000313" key="9">
    <source>
        <dbReference type="Proteomes" id="UP000248961"/>
    </source>
</evidence>
<dbReference type="InterPro" id="IPR037206">
    <property type="entry name" value="VPS28_C_sf"/>
</dbReference>
<dbReference type="PROSITE" id="PS51310">
    <property type="entry name" value="VPS28_C"/>
    <property type="match status" value="1"/>
</dbReference>
<dbReference type="GO" id="GO:0000813">
    <property type="term" value="C:ESCRT I complex"/>
    <property type="evidence" value="ECO:0007669"/>
    <property type="project" value="InterPro"/>
</dbReference>